<evidence type="ECO:0000313" key="3">
    <source>
        <dbReference type="Proteomes" id="UP000249873"/>
    </source>
</evidence>
<dbReference type="OrthoDB" id="1673783at2"/>
<reference evidence="2 3" key="1">
    <citation type="submission" date="2018-05" db="EMBL/GenBank/DDBJ databases">
        <title>Complete genome sequence of Arcticibacterium luteifluviistationis SM1504T, a cytophagaceae bacterium isolated from Arctic surface seawater.</title>
        <authorList>
            <person name="Li Y."/>
            <person name="Qin Q.-L."/>
        </authorList>
    </citation>
    <scope>NUCLEOTIDE SEQUENCE [LARGE SCALE GENOMIC DNA]</scope>
    <source>
        <strain evidence="2 3">SM1504</strain>
    </source>
</reference>
<dbReference type="Proteomes" id="UP000249873">
    <property type="component" value="Chromosome"/>
</dbReference>
<proteinExistence type="predicted"/>
<dbReference type="AlphaFoldDB" id="A0A2Z4G9N0"/>
<organism evidence="2 3">
    <name type="scientific">Arcticibacterium luteifluviistationis</name>
    <dbReference type="NCBI Taxonomy" id="1784714"/>
    <lineage>
        <taxon>Bacteria</taxon>
        <taxon>Pseudomonadati</taxon>
        <taxon>Bacteroidota</taxon>
        <taxon>Cytophagia</taxon>
        <taxon>Cytophagales</taxon>
        <taxon>Leadbetterellaceae</taxon>
        <taxon>Arcticibacterium</taxon>
    </lineage>
</organism>
<dbReference type="SUPFAM" id="SSF55729">
    <property type="entry name" value="Acyl-CoA N-acyltransferases (Nat)"/>
    <property type="match status" value="1"/>
</dbReference>
<protein>
    <recommendedName>
        <fullName evidence="1">N-acetyltransferase domain-containing protein</fullName>
    </recommendedName>
</protein>
<gene>
    <name evidence="2" type="ORF">DJ013_06835</name>
</gene>
<dbReference type="InterPro" id="IPR016181">
    <property type="entry name" value="Acyl_CoA_acyltransferase"/>
</dbReference>
<name>A0A2Z4G9N0_9BACT</name>
<dbReference type="EMBL" id="CP029480">
    <property type="protein sequence ID" value="AWV97896.1"/>
    <property type="molecule type" value="Genomic_DNA"/>
</dbReference>
<dbReference type="GO" id="GO:0016747">
    <property type="term" value="F:acyltransferase activity, transferring groups other than amino-acyl groups"/>
    <property type="evidence" value="ECO:0007669"/>
    <property type="project" value="InterPro"/>
</dbReference>
<dbReference type="InterPro" id="IPR000182">
    <property type="entry name" value="GNAT_dom"/>
</dbReference>
<dbReference type="RefSeq" id="WP_111370998.1">
    <property type="nucleotide sequence ID" value="NZ_CP029480.1"/>
</dbReference>
<accession>A0A2Z4G9N0</accession>
<sequence>MHINAATTPEELDAIKSLRYLVNQQELQKSFLLKNEDLTDAQSVILYAKRNEAIIGSLRCTFKFDNLEIREYWGTQKPSFKSRVALVDRLVIHPTYRKTRVAYDLTTRIYKQALLEGCHIALIETEEHLIKMYEKIGFQVYREIRHDYGLRFQMFINPWDTAYLNAIKSPFFQEYTDYIKMVNGFTISTSSKVVA</sequence>
<dbReference type="Gene3D" id="3.40.630.30">
    <property type="match status" value="1"/>
</dbReference>
<feature type="domain" description="N-acetyltransferase" evidence="1">
    <location>
        <begin position="1"/>
        <end position="157"/>
    </location>
</feature>
<dbReference type="Pfam" id="PF00583">
    <property type="entry name" value="Acetyltransf_1"/>
    <property type="match status" value="1"/>
</dbReference>
<evidence type="ECO:0000259" key="1">
    <source>
        <dbReference type="PROSITE" id="PS51186"/>
    </source>
</evidence>
<dbReference type="PROSITE" id="PS51186">
    <property type="entry name" value="GNAT"/>
    <property type="match status" value="1"/>
</dbReference>
<keyword evidence="3" id="KW-1185">Reference proteome</keyword>
<evidence type="ECO:0000313" key="2">
    <source>
        <dbReference type="EMBL" id="AWV97896.1"/>
    </source>
</evidence>
<dbReference type="KEGG" id="als:DJ013_06835"/>